<feature type="signal peptide" evidence="2">
    <location>
        <begin position="1"/>
        <end position="15"/>
    </location>
</feature>
<protein>
    <recommendedName>
        <fullName evidence="5">SnoaL-like domain-containing protein</fullName>
    </recommendedName>
</protein>
<feature type="region of interest" description="Disordered" evidence="1">
    <location>
        <begin position="19"/>
        <end position="62"/>
    </location>
</feature>
<feature type="chain" id="PRO_5038358958" description="SnoaL-like domain-containing protein" evidence="2">
    <location>
        <begin position="16"/>
        <end position="223"/>
    </location>
</feature>
<gene>
    <name evidence="3" type="ORF">WN71_026130</name>
</gene>
<name>A0A1J4NRQ0_9ACTN</name>
<evidence type="ECO:0000313" key="4">
    <source>
        <dbReference type="Proteomes" id="UP000034196"/>
    </source>
</evidence>
<dbReference type="Proteomes" id="UP000034196">
    <property type="component" value="Unassembled WGS sequence"/>
</dbReference>
<sequence>MVAAAVLVTVCGALALAPSHPREQPTTDATSPAGASEPARAGTASAGVHLPEPVPAPVPSSLATTAAASTPVVSTAAGPGAARPGVSQASALPPFGEGRAGDRAIQRALDAAWPADLPAVDERRLVTAGRLVLRADATGVGRAAWPTLFPGRGDPVTAAFSRLRIQAAIARRDGGPDRAVVHLVWAGCDRAGVCTDGRVSDWVFTRDGSAGGGSSWTPRPARR</sequence>
<comment type="caution">
    <text evidence="3">The sequence shown here is derived from an EMBL/GenBank/DDBJ whole genome shotgun (WGS) entry which is preliminary data.</text>
</comment>
<dbReference type="EMBL" id="LAVA02000067">
    <property type="protein sequence ID" value="OIJ64995.1"/>
    <property type="molecule type" value="Genomic_DNA"/>
</dbReference>
<evidence type="ECO:0000256" key="1">
    <source>
        <dbReference type="SAM" id="MobiDB-lite"/>
    </source>
</evidence>
<reference evidence="3" key="1">
    <citation type="submission" date="2016-10" db="EMBL/GenBank/DDBJ databases">
        <title>Genome sequence of Streptomyces mangrovisoli MUSC 149.</title>
        <authorList>
            <person name="Lee L.-H."/>
            <person name="Ser H.-L."/>
        </authorList>
    </citation>
    <scope>NUCLEOTIDE SEQUENCE [LARGE SCALE GENOMIC DNA]</scope>
    <source>
        <strain evidence="3">MUSC 149</strain>
    </source>
</reference>
<proteinExistence type="predicted"/>
<evidence type="ECO:0000256" key="2">
    <source>
        <dbReference type="SAM" id="SignalP"/>
    </source>
</evidence>
<keyword evidence="2" id="KW-0732">Signal</keyword>
<feature type="region of interest" description="Disordered" evidence="1">
    <location>
        <begin position="74"/>
        <end position="98"/>
    </location>
</feature>
<evidence type="ECO:0000313" key="3">
    <source>
        <dbReference type="EMBL" id="OIJ64995.1"/>
    </source>
</evidence>
<accession>A0A1J4NRQ0</accession>
<evidence type="ECO:0008006" key="5">
    <source>
        <dbReference type="Google" id="ProtNLM"/>
    </source>
</evidence>
<dbReference type="AlphaFoldDB" id="A0A1J4NRQ0"/>
<keyword evidence="4" id="KW-1185">Reference proteome</keyword>
<organism evidence="3 4">
    <name type="scientific">Streptomyces mangrovisoli</name>
    <dbReference type="NCBI Taxonomy" id="1428628"/>
    <lineage>
        <taxon>Bacteria</taxon>
        <taxon>Bacillati</taxon>
        <taxon>Actinomycetota</taxon>
        <taxon>Actinomycetes</taxon>
        <taxon>Kitasatosporales</taxon>
        <taxon>Streptomycetaceae</taxon>
        <taxon>Streptomyces</taxon>
    </lineage>
</organism>
<dbReference type="STRING" id="1428628.WN71_026130"/>